<protein>
    <submittedName>
        <fullName evidence="2">Uncharacterized protein</fullName>
    </submittedName>
</protein>
<proteinExistence type="predicted"/>
<accession>A0A2H0TVR9</accession>
<evidence type="ECO:0000313" key="2">
    <source>
        <dbReference type="EMBL" id="PIR76242.1"/>
    </source>
</evidence>
<keyword evidence="1" id="KW-0472">Membrane</keyword>
<feature type="transmembrane region" description="Helical" evidence="1">
    <location>
        <begin position="21"/>
        <end position="40"/>
    </location>
</feature>
<evidence type="ECO:0000256" key="1">
    <source>
        <dbReference type="SAM" id="Phobius"/>
    </source>
</evidence>
<feature type="transmembrane region" description="Helical" evidence="1">
    <location>
        <begin position="104"/>
        <end position="132"/>
    </location>
</feature>
<keyword evidence="1" id="KW-0812">Transmembrane</keyword>
<feature type="transmembrane region" description="Helical" evidence="1">
    <location>
        <begin position="152"/>
        <end position="172"/>
    </location>
</feature>
<dbReference type="AlphaFoldDB" id="A0A2H0TVR9"/>
<organism evidence="2 3">
    <name type="scientific">Candidatus Magasanikbacteria bacterium CG10_big_fil_rev_8_21_14_0_10_42_10</name>
    <dbReference type="NCBI Taxonomy" id="1974649"/>
    <lineage>
        <taxon>Bacteria</taxon>
        <taxon>Candidatus Magasanikiibacteriota</taxon>
    </lineage>
</organism>
<evidence type="ECO:0000313" key="3">
    <source>
        <dbReference type="Proteomes" id="UP000231530"/>
    </source>
</evidence>
<reference evidence="3" key="1">
    <citation type="submission" date="2017-09" db="EMBL/GenBank/DDBJ databases">
        <title>Depth-based differentiation of microbial function through sediment-hosted aquifers and enrichment of novel symbionts in the deep terrestrial subsurface.</title>
        <authorList>
            <person name="Probst A.J."/>
            <person name="Ladd B."/>
            <person name="Jarett J.K."/>
            <person name="Geller-Mcgrath D.E."/>
            <person name="Sieber C.M.K."/>
            <person name="Emerson J.B."/>
            <person name="Anantharaman K."/>
            <person name="Thomas B.C."/>
            <person name="Malmstrom R."/>
            <person name="Stieglmeier M."/>
            <person name="Klingl A."/>
            <person name="Woyke T."/>
            <person name="Ryan C.M."/>
            <person name="Banfield J.F."/>
        </authorList>
    </citation>
    <scope>NUCLEOTIDE SEQUENCE [LARGE SCALE GENOMIC DNA]</scope>
</reference>
<sequence>MEKIFYPTQKTYNRGILWIQRIASMVFLYATLTLPANISLMNTPLVTTLRGEYPTWWHVMWDMCLTVMILAVLFFVGKLLVLYTRSHPVSRKYIEWIRKIDSKFIQNFLNFDFFLVKFLVAGVFGWFLWFLLKGVSPSLPASIHVPLYHTQPVVTVMVILGFIVLVESFQSWKWHMRKHLHMHEKF</sequence>
<name>A0A2H0TVR9_9BACT</name>
<gene>
    <name evidence="2" type="ORF">COU32_03155</name>
</gene>
<feature type="transmembrane region" description="Helical" evidence="1">
    <location>
        <begin position="60"/>
        <end position="83"/>
    </location>
</feature>
<keyword evidence="1" id="KW-1133">Transmembrane helix</keyword>
<dbReference type="Proteomes" id="UP000231530">
    <property type="component" value="Unassembled WGS sequence"/>
</dbReference>
<dbReference type="EMBL" id="PFBY01000036">
    <property type="protein sequence ID" value="PIR76242.1"/>
    <property type="molecule type" value="Genomic_DNA"/>
</dbReference>
<comment type="caution">
    <text evidence="2">The sequence shown here is derived from an EMBL/GenBank/DDBJ whole genome shotgun (WGS) entry which is preliminary data.</text>
</comment>